<dbReference type="Proteomes" id="UP001605036">
    <property type="component" value="Unassembled WGS sequence"/>
</dbReference>
<protein>
    <submittedName>
        <fullName evidence="2">Uncharacterized protein</fullName>
    </submittedName>
</protein>
<organism evidence="2 3">
    <name type="scientific">Riccia fluitans</name>
    <dbReference type="NCBI Taxonomy" id="41844"/>
    <lineage>
        <taxon>Eukaryota</taxon>
        <taxon>Viridiplantae</taxon>
        <taxon>Streptophyta</taxon>
        <taxon>Embryophyta</taxon>
        <taxon>Marchantiophyta</taxon>
        <taxon>Marchantiopsida</taxon>
        <taxon>Marchantiidae</taxon>
        <taxon>Marchantiales</taxon>
        <taxon>Ricciaceae</taxon>
        <taxon>Riccia</taxon>
    </lineage>
</organism>
<name>A0ABD1Z1S4_9MARC</name>
<evidence type="ECO:0000256" key="1">
    <source>
        <dbReference type="SAM" id="Phobius"/>
    </source>
</evidence>
<feature type="transmembrane region" description="Helical" evidence="1">
    <location>
        <begin position="137"/>
        <end position="155"/>
    </location>
</feature>
<gene>
    <name evidence="2" type="ORF">R1flu_007021</name>
</gene>
<accession>A0ABD1Z1S4</accession>
<dbReference type="EMBL" id="JBHFFA010000003">
    <property type="protein sequence ID" value="KAL2635542.1"/>
    <property type="molecule type" value="Genomic_DNA"/>
</dbReference>
<keyword evidence="1" id="KW-0472">Membrane</keyword>
<comment type="caution">
    <text evidence="2">The sequence shown here is derived from an EMBL/GenBank/DDBJ whole genome shotgun (WGS) entry which is preliminary data.</text>
</comment>
<dbReference type="AlphaFoldDB" id="A0ABD1Z1S4"/>
<reference evidence="2 3" key="1">
    <citation type="submission" date="2024-09" db="EMBL/GenBank/DDBJ databases">
        <title>Chromosome-scale assembly of Riccia fluitans.</title>
        <authorList>
            <person name="Paukszto L."/>
            <person name="Sawicki J."/>
            <person name="Karawczyk K."/>
            <person name="Piernik-Szablinska J."/>
            <person name="Szczecinska M."/>
            <person name="Mazdziarz M."/>
        </authorList>
    </citation>
    <scope>NUCLEOTIDE SEQUENCE [LARGE SCALE GENOMIC DNA]</scope>
    <source>
        <strain evidence="2">Rf_01</strain>
        <tissue evidence="2">Aerial parts of the thallus</tissue>
    </source>
</reference>
<sequence length="239" mass="27240">MGAKFGVKTMDEKVHNYIPGMGAKWDSVAKKLHRNPCLRFALLAGAEALYWTSFALAGLIVLALLIFFSLLLLGPYLTFTLQFYKLTPWSKSSQNHEIGFLLFVGSFVLFFTIYKLFSKYPQLRDMNNLSKIELIPVVFQIGVYYAFLSFCSLLGSLLTFDLLFSLYLSWSVVFYGFVSFVHVMSFIPWQFLLLLAVFAPLVISFLLKAPTRTTATSPSPRADHEEFSYNLRLRSTLLV</sequence>
<feature type="transmembrane region" description="Helical" evidence="1">
    <location>
        <begin position="98"/>
        <end position="117"/>
    </location>
</feature>
<evidence type="ECO:0000313" key="3">
    <source>
        <dbReference type="Proteomes" id="UP001605036"/>
    </source>
</evidence>
<proteinExistence type="predicted"/>
<feature type="transmembrane region" description="Helical" evidence="1">
    <location>
        <begin position="187"/>
        <end position="207"/>
    </location>
</feature>
<keyword evidence="3" id="KW-1185">Reference proteome</keyword>
<keyword evidence="1" id="KW-1133">Transmembrane helix</keyword>
<feature type="transmembrane region" description="Helical" evidence="1">
    <location>
        <begin position="48"/>
        <end position="77"/>
    </location>
</feature>
<keyword evidence="1" id="KW-0812">Transmembrane</keyword>
<evidence type="ECO:0000313" key="2">
    <source>
        <dbReference type="EMBL" id="KAL2635542.1"/>
    </source>
</evidence>